<dbReference type="SUPFAM" id="SSF51011">
    <property type="entry name" value="Glycosyl hydrolase domain"/>
    <property type="match status" value="1"/>
</dbReference>
<dbReference type="Gene3D" id="3.20.20.80">
    <property type="entry name" value="Glycosidases"/>
    <property type="match status" value="1"/>
</dbReference>
<dbReference type="GO" id="GO:0004574">
    <property type="term" value="F:oligo-1,6-glucosidase activity"/>
    <property type="evidence" value="ECO:0007669"/>
    <property type="project" value="TreeGrafter"/>
</dbReference>
<dbReference type="GO" id="GO:0005987">
    <property type="term" value="P:sucrose catabolic process"/>
    <property type="evidence" value="ECO:0007669"/>
    <property type="project" value="TreeGrafter"/>
</dbReference>
<dbReference type="InParanoid" id="A0A1Y2BMC7"/>
<dbReference type="InterPro" id="IPR013780">
    <property type="entry name" value="Glyco_hydro_b"/>
</dbReference>
<feature type="domain" description="Glycosyl hydrolase family 13 catalytic" evidence="5">
    <location>
        <begin position="19"/>
        <end position="416"/>
    </location>
</feature>
<accession>A0A1Y2BMC7</accession>
<reference evidence="6 7" key="1">
    <citation type="submission" date="2016-07" db="EMBL/GenBank/DDBJ databases">
        <title>Pervasive Adenine N6-methylation of Active Genes in Fungi.</title>
        <authorList>
            <consortium name="DOE Joint Genome Institute"/>
            <person name="Mondo S.J."/>
            <person name="Dannebaum R.O."/>
            <person name="Kuo R.C."/>
            <person name="Labutti K."/>
            <person name="Haridas S."/>
            <person name="Kuo A."/>
            <person name="Salamov A."/>
            <person name="Ahrendt S.R."/>
            <person name="Lipzen A."/>
            <person name="Sullivan W."/>
            <person name="Andreopoulos W.B."/>
            <person name="Clum A."/>
            <person name="Lindquist E."/>
            <person name="Daum C."/>
            <person name="Ramamoorthy G.K."/>
            <person name="Gryganskyi A."/>
            <person name="Culley D."/>
            <person name="Magnuson J.K."/>
            <person name="James T.Y."/>
            <person name="O'Malley M.A."/>
            <person name="Stajich J.E."/>
            <person name="Spatafora J.W."/>
            <person name="Visel A."/>
            <person name="Grigoriev I.V."/>
        </authorList>
    </citation>
    <scope>NUCLEOTIDE SEQUENCE [LARGE SCALE GENOMIC DNA]</scope>
    <source>
        <strain evidence="6 7">68-887.2</strain>
    </source>
</reference>
<sequence length="596" mass="68811">MPLSESADPAWWKEATVYQVYPASFADHAANGHGTLKGILHRVPYLKELGVDIVWLSPCYESPQADMGYDISNYQKIDPQYGTLQDWDDIRDACHERGMKLVMDLVVNHTSDQHEWFKQSRSSRSNPKRDWYIWHTGKINENGERIPPNNWKSSFGAGSAWEWDEITQEFYLHLFLKEQPDLNWENEEVREAVYGMMKWWLERGTDGFRMDVINYISKAAGFPDAPITVPGRLYQSFGSLSVNRPKVHDFLKEMNRRVISPYDCFCVGECPGTEAPDLFASYSKPANKELQMVFHFHHQGFDRISRSWGRSWNPDWSLSKMKKIFNTWNVEIPKEGGWNSNYIENHDQSRIISRLASDHPSNRSKSAKLCCMFHATLTGTIFVYQGQEIGMVNVPVDWDEREYKDIEAVQNLQGEREYLESQGGVMGKNAIKGVLKSLRMTARDNARTPMQWDDKLNAGFSQATPWMRVHDDFKTWNVKTQMADPNSPWTFWKRMLEIRKHHPAMVYGEFIPLDPESEKNYSYIRYHSETNQRILVVLNFAKGTDGLGEDITFDPVTVGVDMTSAKLLISNGEEKEGSGVQGTMTLSSWEGRVYLL</sequence>
<dbReference type="FunFam" id="3.20.20.80:FF:000064">
    <property type="entry name" value="Oligo-1,6-glucosidase"/>
    <property type="match status" value="1"/>
</dbReference>
<keyword evidence="2 6" id="KW-0378">Hydrolase</keyword>
<dbReference type="InterPro" id="IPR017853">
    <property type="entry name" value="GH"/>
</dbReference>
<dbReference type="FunFam" id="3.90.400.10:FF:000004">
    <property type="entry name" value="Oligo-1,6-glucosidase"/>
    <property type="match status" value="1"/>
</dbReference>
<dbReference type="PANTHER" id="PTHR10357:SF179">
    <property type="entry name" value="NEUTRAL AND BASIC AMINO ACID TRANSPORT PROTEIN RBAT"/>
    <property type="match status" value="1"/>
</dbReference>
<dbReference type="InterPro" id="IPR045857">
    <property type="entry name" value="O16G_dom_2"/>
</dbReference>
<dbReference type="SUPFAM" id="SSF51445">
    <property type="entry name" value="(Trans)glycosidases"/>
    <property type="match status" value="1"/>
</dbReference>
<dbReference type="GO" id="GO:0004556">
    <property type="term" value="F:alpha-amylase activity"/>
    <property type="evidence" value="ECO:0007669"/>
    <property type="project" value="TreeGrafter"/>
</dbReference>
<dbReference type="PANTHER" id="PTHR10357">
    <property type="entry name" value="ALPHA-AMYLASE FAMILY MEMBER"/>
    <property type="match status" value="1"/>
</dbReference>
<dbReference type="GO" id="GO:0004575">
    <property type="term" value="F:sucrose alpha-glucosidase activity"/>
    <property type="evidence" value="ECO:0007669"/>
    <property type="project" value="TreeGrafter"/>
</dbReference>
<keyword evidence="4" id="KW-0462">Maltose metabolism</keyword>
<dbReference type="Gene3D" id="3.90.400.10">
    <property type="entry name" value="Oligo-1,6-glucosidase, Domain 2"/>
    <property type="match status" value="1"/>
</dbReference>
<dbReference type="GO" id="GO:0000025">
    <property type="term" value="P:maltose catabolic process"/>
    <property type="evidence" value="ECO:0007669"/>
    <property type="project" value="TreeGrafter"/>
</dbReference>
<comment type="caution">
    <text evidence="6">The sequence shown here is derived from an EMBL/GenBank/DDBJ whole genome shotgun (WGS) entry which is preliminary data.</text>
</comment>
<name>A0A1Y2BMC7_9TREE</name>
<comment type="similarity">
    <text evidence="1">Belongs to the glycosyl hydrolase 13 family.</text>
</comment>
<gene>
    <name evidence="6" type="ORF">BCR39DRAFT_508731</name>
</gene>
<evidence type="ECO:0000256" key="2">
    <source>
        <dbReference type="ARBA" id="ARBA00022801"/>
    </source>
</evidence>
<dbReference type="Pfam" id="PF00128">
    <property type="entry name" value="Alpha-amylase"/>
    <property type="match status" value="1"/>
</dbReference>
<evidence type="ECO:0000259" key="5">
    <source>
        <dbReference type="SMART" id="SM00642"/>
    </source>
</evidence>
<dbReference type="AlphaFoldDB" id="A0A1Y2BMC7"/>
<dbReference type="InterPro" id="IPR006047">
    <property type="entry name" value="GH13_cat_dom"/>
</dbReference>
<protein>
    <submittedName>
        <fullName evidence="6">Putative hydrolase</fullName>
    </submittedName>
</protein>
<dbReference type="Gene3D" id="2.60.40.1180">
    <property type="entry name" value="Golgi alpha-mannosidase II"/>
    <property type="match status" value="1"/>
</dbReference>
<dbReference type="GO" id="GO:0033934">
    <property type="term" value="F:glucan 1,4-alpha-maltotriohydrolase activity"/>
    <property type="evidence" value="ECO:0007669"/>
    <property type="project" value="TreeGrafter"/>
</dbReference>
<evidence type="ECO:0000313" key="6">
    <source>
        <dbReference type="EMBL" id="ORY35315.1"/>
    </source>
</evidence>
<evidence type="ECO:0000313" key="7">
    <source>
        <dbReference type="Proteomes" id="UP000193986"/>
    </source>
</evidence>
<dbReference type="STRING" id="71784.A0A1Y2BMC7"/>
<dbReference type="OrthoDB" id="1740265at2759"/>
<dbReference type="Proteomes" id="UP000193986">
    <property type="component" value="Unassembled WGS sequence"/>
</dbReference>
<evidence type="ECO:0000256" key="3">
    <source>
        <dbReference type="ARBA" id="ARBA00023295"/>
    </source>
</evidence>
<dbReference type="CDD" id="cd11333">
    <property type="entry name" value="AmyAc_SI_OligoGlu_DGase"/>
    <property type="match status" value="1"/>
</dbReference>
<proteinExistence type="inferred from homology"/>
<dbReference type="SMART" id="SM00642">
    <property type="entry name" value="Aamy"/>
    <property type="match status" value="1"/>
</dbReference>
<keyword evidence="3" id="KW-0326">Glycosidase</keyword>
<dbReference type="FunCoup" id="A0A1Y2BMC7">
    <property type="interactions" value="31"/>
</dbReference>
<keyword evidence="7" id="KW-1185">Reference proteome</keyword>
<evidence type="ECO:0000256" key="1">
    <source>
        <dbReference type="ARBA" id="ARBA00008061"/>
    </source>
</evidence>
<organism evidence="6 7">
    <name type="scientific">Naematelia encephala</name>
    <dbReference type="NCBI Taxonomy" id="71784"/>
    <lineage>
        <taxon>Eukaryota</taxon>
        <taxon>Fungi</taxon>
        <taxon>Dikarya</taxon>
        <taxon>Basidiomycota</taxon>
        <taxon>Agaricomycotina</taxon>
        <taxon>Tremellomycetes</taxon>
        <taxon>Tremellales</taxon>
        <taxon>Naemateliaceae</taxon>
        <taxon>Naematelia</taxon>
    </lineage>
</organism>
<dbReference type="EMBL" id="MCFC01000001">
    <property type="protein sequence ID" value="ORY35315.1"/>
    <property type="molecule type" value="Genomic_DNA"/>
</dbReference>
<evidence type="ECO:0000256" key="4">
    <source>
        <dbReference type="ARBA" id="ARBA00026248"/>
    </source>
</evidence>